<dbReference type="InterPro" id="IPR001138">
    <property type="entry name" value="Zn2Cys6_DnaBD"/>
</dbReference>
<dbReference type="STRING" id="97972.A0A2V1DP85"/>
<dbReference type="Proteomes" id="UP000244855">
    <property type="component" value="Unassembled WGS sequence"/>
</dbReference>
<dbReference type="InterPro" id="IPR036864">
    <property type="entry name" value="Zn2-C6_fun-type_DNA-bd_sf"/>
</dbReference>
<evidence type="ECO:0000256" key="1">
    <source>
        <dbReference type="ARBA" id="ARBA00023242"/>
    </source>
</evidence>
<dbReference type="PANTHER" id="PTHR47784:SF7">
    <property type="entry name" value="ZN(II)2CYS6 TRANSCRIPTION FACTOR (EUROFUNG)"/>
    <property type="match status" value="1"/>
</dbReference>
<dbReference type="InterPro" id="IPR053157">
    <property type="entry name" value="Sterol_Uptake_Regulator"/>
</dbReference>
<dbReference type="Pfam" id="PF00172">
    <property type="entry name" value="Zn_clus"/>
    <property type="match status" value="1"/>
</dbReference>
<dbReference type="Gene3D" id="4.10.240.10">
    <property type="entry name" value="Zn(2)-C6 fungal-type DNA-binding domain"/>
    <property type="match status" value="1"/>
</dbReference>
<accession>A0A2V1DP85</accession>
<dbReference type="PROSITE" id="PS00463">
    <property type="entry name" value="ZN2_CY6_FUNGAL_1"/>
    <property type="match status" value="1"/>
</dbReference>
<dbReference type="InterPro" id="IPR021858">
    <property type="entry name" value="Fun_TF"/>
</dbReference>
<dbReference type="PROSITE" id="PS50048">
    <property type="entry name" value="ZN2_CY6_FUNGAL_2"/>
    <property type="match status" value="1"/>
</dbReference>
<dbReference type="PANTHER" id="PTHR47784">
    <property type="entry name" value="STEROL UPTAKE CONTROL PROTEIN 2"/>
    <property type="match status" value="1"/>
</dbReference>
<evidence type="ECO:0000313" key="3">
    <source>
        <dbReference type="EMBL" id="PVH99818.1"/>
    </source>
</evidence>
<gene>
    <name evidence="3" type="ORF">DM02DRAFT_672385</name>
</gene>
<dbReference type="SUPFAM" id="SSF57701">
    <property type="entry name" value="Zn2/Cys6 DNA-binding domain"/>
    <property type="match status" value="1"/>
</dbReference>
<evidence type="ECO:0000313" key="4">
    <source>
        <dbReference type="Proteomes" id="UP000244855"/>
    </source>
</evidence>
<organism evidence="3 4">
    <name type="scientific">Periconia macrospinosa</name>
    <dbReference type="NCBI Taxonomy" id="97972"/>
    <lineage>
        <taxon>Eukaryota</taxon>
        <taxon>Fungi</taxon>
        <taxon>Dikarya</taxon>
        <taxon>Ascomycota</taxon>
        <taxon>Pezizomycotina</taxon>
        <taxon>Dothideomycetes</taxon>
        <taxon>Pleosporomycetidae</taxon>
        <taxon>Pleosporales</taxon>
        <taxon>Massarineae</taxon>
        <taxon>Periconiaceae</taxon>
        <taxon>Periconia</taxon>
    </lineage>
</organism>
<protein>
    <recommendedName>
        <fullName evidence="2">Zn(2)-C6 fungal-type domain-containing protein</fullName>
    </recommendedName>
</protein>
<dbReference type="GO" id="GO:0001228">
    <property type="term" value="F:DNA-binding transcription activator activity, RNA polymerase II-specific"/>
    <property type="evidence" value="ECO:0007669"/>
    <property type="project" value="TreeGrafter"/>
</dbReference>
<keyword evidence="1" id="KW-0539">Nucleus</keyword>
<dbReference type="GO" id="GO:0008270">
    <property type="term" value="F:zinc ion binding"/>
    <property type="evidence" value="ECO:0007669"/>
    <property type="project" value="InterPro"/>
</dbReference>
<proteinExistence type="predicted"/>
<dbReference type="SMART" id="SM00066">
    <property type="entry name" value="GAL4"/>
    <property type="match status" value="1"/>
</dbReference>
<dbReference type="Pfam" id="PF11951">
    <property type="entry name" value="Fungal_trans_2"/>
    <property type="match status" value="1"/>
</dbReference>
<dbReference type="OrthoDB" id="4937900at2759"/>
<dbReference type="EMBL" id="KZ805384">
    <property type="protein sequence ID" value="PVH99818.1"/>
    <property type="molecule type" value="Genomic_DNA"/>
</dbReference>
<dbReference type="CDD" id="cd00067">
    <property type="entry name" value="GAL4"/>
    <property type="match status" value="1"/>
</dbReference>
<reference evidence="3 4" key="1">
    <citation type="journal article" date="2018" name="Sci. Rep.">
        <title>Comparative genomics provides insights into the lifestyle and reveals functional heterogeneity of dark septate endophytic fungi.</title>
        <authorList>
            <person name="Knapp D.G."/>
            <person name="Nemeth J.B."/>
            <person name="Barry K."/>
            <person name="Hainaut M."/>
            <person name="Henrissat B."/>
            <person name="Johnson J."/>
            <person name="Kuo A."/>
            <person name="Lim J.H.P."/>
            <person name="Lipzen A."/>
            <person name="Nolan M."/>
            <person name="Ohm R.A."/>
            <person name="Tamas L."/>
            <person name="Grigoriev I.V."/>
            <person name="Spatafora J.W."/>
            <person name="Nagy L.G."/>
            <person name="Kovacs G.M."/>
        </authorList>
    </citation>
    <scope>NUCLEOTIDE SEQUENCE [LARGE SCALE GENOMIC DNA]</scope>
    <source>
        <strain evidence="3 4">DSE2036</strain>
    </source>
</reference>
<feature type="domain" description="Zn(2)-C6 fungal-type" evidence="2">
    <location>
        <begin position="32"/>
        <end position="62"/>
    </location>
</feature>
<sequence>MSDSNALTLDNSQFRFVTSKPRMRHHTKSRLGCVTCKLRRVKCPEQKPICARCSKIRATCLYDAQASASKKPYSTTPTHLIQTKQTSNVCTIPYSPSHDQGLSSHQLELLYHFRRHALPDCLLGPDGAWVADILGRAHQYPHLMHAMLALGSSHFHTVEGTLKTPTDAILHRAKAFKLLSDATLSRERLSHADLEVILATTIILTVQASYMTNAFQDFIRLLRGCGHVSNAMLQGKQPNSNTIARRLESVNEVGEILAKSKRAALDTRIIVAAESSLRKSIPFCQSDAKAAFHQRLLLILATLRNCFSAGLKQYLNLIIDITEQPETITAELLYSASPGSITLQCHLLSIGVLLSPGLIVAMDQGAQWISVATSTIWIRELCQCIGFPYTSLVEWPLKVAARTEQFARSNWLSVVRLADLVSCQPELFL</sequence>
<keyword evidence="4" id="KW-1185">Reference proteome</keyword>
<evidence type="ECO:0000259" key="2">
    <source>
        <dbReference type="PROSITE" id="PS50048"/>
    </source>
</evidence>
<dbReference type="AlphaFoldDB" id="A0A2V1DP85"/>
<name>A0A2V1DP85_9PLEO</name>